<dbReference type="RefSeq" id="WP_042028435.1">
    <property type="nucleotide sequence ID" value="NZ_CP056159.1"/>
</dbReference>
<proteinExistence type="predicted"/>
<protein>
    <submittedName>
        <fullName evidence="2">Helix-turn-helix transcriptional regulator</fullName>
    </submittedName>
</protein>
<evidence type="ECO:0000313" key="2">
    <source>
        <dbReference type="EMBL" id="QLV01672.1"/>
    </source>
</evidence>
<evidence type="ECO:0000313" key="3">
    <source>
        <dbReference type="Proteomes" id="UP000512115"/>
    </source>
</evidence>
<dbReference type="EMBL" id="CP056159">
    <property type="protein sequence ID" value="QLV01672.1"/>
    <property type="molecule type" value="Genomic_DNA"/>
</dbReference>
<feature type="domain" description="HTH cro/C1-type" evidence="1">
    <location>
        <begin position="16"/>
        <end position="70"/>
    </location>
</feature>
<dbReference type="Pfam" id="PF01381">
    <property type="entry name" value="HTH_3"/>
    <property type="match status" value="1"/>
</dbReference>
<evidence type="ECO:0000259" key="1">
    <source>
        <dbReference type="PROSITE" id="PS50943"/>
    </source>
</evidence>
<reference evidence="2 3" key="1">
    <citation type="submission" date="2020-06" db="EMBL/GenBank/DDBJ databases">
        <title>REHAB project genomes.</title>
        <authorList>
            <person name="Shaw L.P."/>
        </authorList>
    </citation>
    <scope>NUCLEOTIDE SEQUENCE [LARGE SCALE GENOMIC DNA]</scope>
    <source>
        <strain evidence="2 3">RHBSTW-00814</strain>
    </source>
</reference>
<dbReference type="GO" id="GO:0003677">
    <property type="term" value="F:DNA binding"/>
    <property type="evidence" value="ECO:0007669"/>
    <property type="project" value="InterPro"/>
</dbReference>
<dbReference type="InterPro" id="IPR001387">
    <property type="entry name" value="Cro/C1-type_HTH"/>
</dbReference>
<dbReference type="SMART" id="SM00530">
    <property type="entry name" value="HTH_XRE"/>
    <property type="match status" value="1"/>
</dbReference>
<dbReference type="Gene3D" id="1.10.260.40">
    <property type="entry name" value="lambda repressor-like DNA-binding domains"/>
    <property type="match status" value="1"/>
</dbReference>
<dbReference type="InterPro" id="IPR010982">
    <property type="entry name" value="Lambda_DNA-bd_dom_sf"/>
</dbReference>
<dbReference type="CDD" id="cd00093">
    <property type="entry name" value="HTH_XRE"/>
    <property type="match status" value="1"/>
</dbReference>
<dbReference type="Proteomes" id="UP000512115">
    <property type="component" value="Chromosome"/>
</dbReference>
<dbReference type="AlphaFoldDB" id="A0A7H9K715"/>
<dbReference type="PROSITE" id="PS50943">
    <property type="entry name" value="HTH_CROC1"/>
    <property type="match status" value="1"/>
</dbReference>
<dbReference type="SUPFAM" id="SSF47413">
    <property type="entry name" value="lambda repressor-like DNA-binding domains"/>
    <property type="match status" value="1"/>
</dbReference>
<dbReference type="REBASE" id="418581">
    <property type="entry name" value="C.Ema814ORF11595P"/>
</dbReference>
<sequence>MKTIYRKEYVSILLFLKSARIKKKLPQEELASLLGKDQTYVSKYESGIRRLDVVEVFDICKALGINMTDIISIMESEI</sequence>
<accession>A0A7H9K715</accession>
<name>A0A7H9K715_9ESCH</name>
<gene>
    <name evidence="2" type="ORF">HV284_11590</name>
</gene>
<organism evidence="2 3">
    <name type="scientific">Escherichia marmotae</name>
    <dbReference type="NCBI Taxonomy" id="1499973"/>
    <lineage>
        <taxon>Bacteria</taxon>
        <taxon>Pseudomonadati</taxon>
        <taxon>Pseudomonadota</taxon>
        <taxon>Gammaproteobacteria</taxon>
        <taxon>Enterobacterales</taxon>
        <taxon>Enterobacteriaceae</taxon>
        <taxon>Escherichia</taxon>
    </lineage>
</organism>